<dbReference type="SUPFAM" id="SSF49503">
    <property type="entry name" value="Cupredoxins"/>
    <property type="match status" value="1"/>
</dbReference>
<evidence type="ECO:0000313" key="6">
    <source>
        <dbReference type="Proteomes" id="UP000218767"/>
    </source>
</evidence>
<evidence type="ECO:0000256" key="2">
    <source>
        <dbReference type="ARBA" id="ARBA00023008"/>
    </source>
</evidence>
<keyword evidence="2" id="KW-0186">Copper</keyword>
<organism evidence="5 6">
    <name type="scientific">SAR86 cluster bacterium</name>
    <dbReference type="NCBI Taxonomy" id="2030880"/>
    <lineage>
        <taxon>Bacteria</taxon>
        <taxon>Pseudomonadati</taxon>
        <taxon>Pseudomonadota</taxon>
        <taxon>Gammaproteobacteria</taxon>
        <taxon>SAR86 cluster</taxon>
    </lineage>
</organism>
<protein>
    <recommendedName>
        <fullName evidence="4">Blue (type 1) copper domain-containing protein</fullName>
    </recommendedName>
</protein>
<evidence type="ECO:0000256" key="3">
    <source>
        <dbReference type="SAM" id="SignalP"/>
    </source>
</evidence>
<dbReference type="GO" id="GO:0009055">
    <property type="term" value="F:electron transfer activity"/>
    <property type="evidence" value="ECO:0007669"/>
    <property type="project" value="InterPro"/>
</dbReference>
<dbReference type="EMBL" id="NVUL01000075">
    <property type="protein sequence ID" value="PCI75416.1"/>
    <property type="molecule type" value="Genomic_DNA"/>
</dbReference>
<keyword evidence="1" id="KW-0479">Metal-binding</keyword>
<dbReference type="Proteomes" id="UP000218767">
    <property type="component" value="Unassembled WGS sequence"/>
</dbReference>
<dbReference type="InterPro" id="IPR052721">
    <property type="entry name" value="ET_Amicyanin"/>
</dbReference>
<evidence type="ECO:0000256" key="1">
    <source>
        <dbReference type="ARBA" id="ARBA00022723"/>
    </source>
</evidence>
<keyword evidence="3" id="KW-0732">Signal</keyword>
<accession>A0A2A4WYV8</accession>
<sequence length="135" mass="14861">MIANIWSAKVCRAVLGAWMLTLLVACTLTLPVTSSAFAESTNHLIEIKGFVYDPVTLNVNAGDSITWVNNDFVSHTATAVLASSQNEVSEVSNLQYWTTEEILPGGKETMLVEQSMILEYFCKYHPSMKASIARN</sequence>
<evidence type="ECO:0000259" key="4">
    <source>
        <dbReference type="Pfam" id="PF00127"/>
    </source>
</evidence>
<feature type="domain" description="Blue (type 1) copper" evidence="4">
    <location>
        <begin position="46"/>
        <end position="131"/>
    </location>
</feature>
<dbReference type="PANTHER" id="PTHR36507:SF1">
    <property type="entry name" value="BLL1555 PROTEIN"/>
    <property type="match status" value="1"/>
</dbReference>
<feature type="signal peptide" evidence="3">
    <location>
        <begin position="1"/>
        <end position="38"/>
    </location>
</feature>
<feature type="chain" id="PRO_5012269303" description="Blue (type 1) copper domain-containing protein" evidence="3">
    <location>
        <begin position="39"/>
        <end position="135"/>
    </location>
</feature>
<name>A0A2A4WYV8_9GAMM</name>
<gene>
    <name evidence="5" type="ORF">COB20_12890</name>
</gene>
<evidence type="ECO:0000313" key="5">
    <source>
        <dbReference type="EMBL" id="PCI75416.1"/>
    </source>
</evidence>
<dbReference type="InterPro" id="IPR008972">
    <property type="entry name" value="Cupredoxin"/>
</dbReference>
<dbReference type="PANTHER" id="PTHR36507">
    <property type="entry name" value="BLL1555 PROTEIN"/>
    <property type="match status" value="1"/>
</dbReference>
<dbReference type="GO" id="GO:0005507">
    <property type="term" value="F:copper ion binding"/>
    <property type="evidence" value="ECO:0007669"/>
    <property type="project" value="InterPro"/>
</dbReference>
<comment type="caution">
    <text evidence="5">The sequence shown here is derived from an EMBL/GenBank/DDBJ whole genome shotgun (WGS) entry which is preliminary data.</text>
</comment>
<dbReference type="InterPro" id="IPR000923">
    <property type="entry name" value="BlueCu_1"/>
</dbReference>
<proteinExistence type="predicted"/>
<dbReference type="AlphaFoldDB" id="A0A2A4WYV8"/>
<dbReference type="Gene3D" id="2.60.40.420">
    <property type="entry name" value="Cupredoxins - blue copper proteins"/>
    <property type="match status" value="1"/>
</dbReference>
<dbReference type="Pfam" id="PF00127">
    <property type="entry name" value="Copper-bind"/>
    <property type="match status" value="1"/>
</dbReference>
<reference evidence="6" key="1">
    <citation type="submission" date="2017-08" db="EMBL/GenBank/DDBJ databases">
        <title>A dynamic microbial community with high functional redundancy inhabits the cold, oxic subseafloor aquifer.</title>
        <authorList>
            <person name="Tully B.J."/>
            <person name="Wheat C.G."/>
            <person name="Glazer B.T."/>
            <person name="Huber J.A."/>
        </authorList>
    </citation>
    <scope>NUCLEOTIDE SEQUENCE [LARGE SCALE GENOMIC DNA]</scope>
</reference>